<comment type="subcellular location">
    <subcellularLocation>
        <location evidence="1">Nucleus</location>
    </subcellularLocation>
</comment>
<keyword evidence="4 11" id="KW-0479">Metal-binding</keyword>
<dbReference type="GO" id="GO:0006915">
    <property type="term" value="P:apoptotic process"/>
    <property type="evidence" value="ECO:0007669"/>
    <property type="project" value="UniProtKB-KW"/>
</dbReference>
<dbReference type="GO" id="GO:0005634">
    <property type="term" value="C:nucleus"/>
    <property type="evidence" value="ECO:0007669"/>
    <property type="project" value="UniProtKB-SubCell"/>
</dbReference>
<keyword evidence="10" id="KW-0539">Nucleus</keyword>
<evidence type="ECO:0000256" key="11">
    <source>
        <dbReference type="PIRSR" id="PIRSR602117-1"/>
    </source>
</evidence>
<dbReference type="GO" id="GO:0046872">
    <property type="term" value="F:metal ion binding"/>
    <property type="evidence" value="ECO:0007669"/>
    <property type="project" value="UniProtKB-KW"/>
</dbReference>
<dbReference type="STRING" id="334426.A0A0R3Q2A0"/>
<keyword evidence="9" id="KW-0804">Transcription</keyword>
<dbReference type="Gene3D" id="2.60.40.720">
    <property type="match status" value="1"/>
</dbReference>
<dbReference type="EMBL" id="UYYA01005609">
    <property type="protein sequence ID" value="VDM64784.1"/>
    <property type="molecule type" value="Genomic_DNA"/>
</dbReference>
<dbReference type="InterPro" id="IPR008967">
    <property type="entry name" value="p53-like_TF_DNA-bd_sf"/>
</dbReference>
<organism evidence="17">
    <name type="scientific">Angiostrongylus costaricensis</name>
    <name type="common">Nematode worm</name>
    <dbReference type="NCBI Taxonomy" id="334426"/>
    <lineage>
        <taxon>Eukaryota</taxon>
        <taxon>Metazoa</taxon>
        <taxon>Ecdysozoa</taxon>
        <taxon>Nematoda</taxon>
        <taxon>Chromadorea</taxon>
        <taxon>Rhabditida</taxon>
        <taxon>Rhabditina</taxon>
        <taxon>Rhabditomorpha</taxon>
        <taxon>Strongyloidea</taxon>
        <taxon>Metastrongylidae</taxon>
        <taxon>Angiostrongylus</taxon>
    </lineage>
</organism>
<evidence type="ECO:0000256" key="8">
    <source>
        <dbReference type="ARBA" id="ARBA00023159"/>
    </source>
</evidence>
<dbReference type="GO" id="GO:0000981">
    <property type="term" value="F:DNA-binding transcription factor activity, RNA polymerase II-specific"/>
    <property type="evidence" value="ECO:0007669"/>
    <property type="project" value="TreeGrafter"/>
</dbReference>
<feature type="binding site" evidence="11">
    <location>
        <position position="99"/>
    </location>
    <ligand>
        <name>Zn(2+)</name>
        <dbReference type="ChEBI" id="CHEBI:29105"/>
    </ligand>
</feature>
<evidence type="ECO:0000256" key="10">
    <source>
        <dbReference type="ARBA" id="ARBA00023242"/>
    </source>
</evidence>
<sequence length="345" mass="39261">MEKLYCKIGTVVPITFNIVGERDPRSRIRVRAVYTDHAIFDTPVVPCPNHLAKDASNARNHFVRCQHAGTEYLDENGNYSLRIPLCEQAGFMFTCFSSCAGGINRRSVALTFQLELGGGRSSGMHCLPLKVCAKPYRDAYLDDKKMLETAFMKKTPKRKKQHSSSKPSPNSECNDNTSGALEIRVKLNDPTKINKCLWYLRHEEKFDSLISMAMDNISSRDFCSLTPGIGIKAWLSRPSIGLASHADRFERNSITTLGDLAKIYRNDTFARFGFTPNECAVLNKAFQEWHHEYRLELWATFPFSKDVEVHAILARIARMYPTVHYFNRTRFLAPRPLIAIVRGQD</sequence>
<reference evidence="17" key="1">
    <citation type="submission" date="2017-02" db="UniProtKB">
        <authorList>
            <consortium name="WormBaseParasite"/>
        </authorList>
    </citation>
    <scope>IDENTIFICATION</scope>
</reference>
<dbReference type="InterPro" id="IPR054106">
    <property type="entry name" value="CEP-1_C"/>
</dbReference>
<dbReference type="SUPFAM" id="SSF49417">
    <property type="entry name" value="p53-like transcription factors"/>
    <property type="match status" value="1"/>
</dbReference>
<keyword evidence="5 11" id="KW-0862">Zinc</keyword>
<dbReference type="Pfam" id="PF21907">
    <property type="entry name" value="SAM_CEP-1_C"/>
    <property type="match status" value="1"/>
</dbReference>
<dbReference type="Pfam" id="PF00870">
    <property type="entry name" value="P53"/>
    <property type="match status" value="1"/>
</dbReference>
<evidence type="ECO:0000259" key="14">
    <source>
        <dbReference type="Pfam" id="PF21907"/>
    </source>
</evidence>
<evidence type="ECO:0000256" key="9">
    <source>
        <dbReference type="ARBA" id="ARBA00023163"/>
    </source>
</evidence>
<evidence type="ECO:0000256" key="2">
    <source>
        <dbReference type="ARBA" id="ARBA00006167"/>
    </source>
</evidence>
<evidence type="ECO:0000256" key="12">
    <source>
        <dbReference type="SAM" id="MobiDB-lite"/>
    </source>
</evidence>
<keyword evidence="6" id="KW-0805">Transcription regulation</keyword>
<dbReference type="AlphaFoldDB" id="A0A0R3Q2A0"/>
<dbReference type="InterPro" id="IPR002117">
    <property type="entry name" value="p53_tumour_suppressor"/>
</dbReference>
<dbReference type="InterPro" id="IPR011615">
    <property type="entry name" value="p53_DNA-bd"/>
</dbReference>
<evidence type="ECO:0000256" key="5">
    <source>
        <dbReference type="ARBA" id="ARBA00022833"/>
    </source>
</evidence>
<reference evidence="15 16" key="2">
    <citation type="submission" date="2018-11" db="EMBL/GenBank/DDBJ databases">
        <authorList>
            <consortium name="Pathogen Informatics"/>
        </authorList>
    </citation>
    <scope>NUCLEOTIDE SEQUENCE [LARGE SCALE GENOMIC DNA]</scope>
    <source>
        <strain evidence="15 16">Costa Rica</strain>
    </source>
</reference>
<feature type="binding site" evidence="11">
    <location>
        <position position="95"/>
    </location>
    <ligand>
        <name>Zn(2+)</name>
        <dbReference type="ChEBI" id="CHEBI:29105"/>
    </ligand>
</feature>
<comment type="similarity">
    <text evidence="2">Belongs to the p53 family.</text>
</comment>
<feature type="binding site" evidence="11">
    <location>
        <position position="50"/>
    </location>
    <ligand>
        <name>Zn(2+)</name>
        <dbReference type="ChEBI" id="CHEBI:29105"/>
    </ligand>
</feature>
<keyword evidence="16" id="KW-1185">Reference proteome</keyword>
<dbReference type="Proteomes" id="UP000267027">
    <property type="component" value="Unassembled WGS sequence"/>
</dbReference>
<feature type="domain" description="p53 DNA-binding" evidence="13">
    <location>
        <begin position="2"/>
        <end position="145"/>
    </location>
</feature>
<name>A0A0R3Q2A0_ANGCS</name>
<feature type="compositionally biased region" description="Basic residues" evidence="12">
    <location>
        <begin position="154"/>
        <end position="163"/>
    </location>
</feature>
<feature type="compositionally biased region" description="Polar residues" evidence="12">
    <location>
        <begin position="164"/>
        <end position="177"/>
    </location>
</feature>
<evidence type="ECO:0000313" key="16">
    <source>
        <dbReference type="Proteomes" id="UP000267027"/>
    </source>
</evidence>
<evidence type="ECO:0000256" key="6">
    <source>
        <dbReference type="ARBA" id="ARBA00023015"/>
    </source>
</evidence>
<evidence type="ECO:0000256" key="3">
    <source>
        <dbReference type="ARBA" id="ARBA00022703"/>
    </source>
</evidence>
<feature type="region of interest" description="Disordered" evidence="12">
    <location>
        <begin position="151"/>
        <end position="177"/>
    </location>
</feature>
<evidence type="ECO:0000313" key="17">
    <source>
        <dbReference type="WBParaSite" id="ACOC_0001319801-mRNA-1"/>
    </source>
</evidence>
<dbReference type="GO" id="GO:0000978">
    <property type="term" value="F:RNA polymerase II cis-regulatory region sequence-specific DNA binding"/>
    <property type="evidence" value="ECO:0007669"/>
    <property type="project" value="TreeGrafter"/>
</dbReference>
<accession>A0A0R3Q2A0</accession>
<dbReference type="PANTHER" id="PTHR11447:SF16">
    <property type="entry name" value="P53 PROTEIN LONG FORM VARIANT 1"/>
    <property type="match status" value="1"/>
</dbReference>
<evidence type="ECO:0000259" key="13">
    <source>
        <dbReference type="Pfam" id="PF00870"/>
    </source>
</evidence>
<evidence type="ECO:0000256" key="1">
    <source>
        <dbReference type="ARBA" id="ARBA00004123"/>
    </source>
</evidence>
<evidence type="ECO:0000256" key="4">
    <source>
        <dbReference type="ARBA" id="ARBA00022723"/>
    </source>
</evidence>
<feature type="binding site" evidence="11">
    <location>
        <position position="47"/>
    </location>
    <ligand>
        <name>Zn(2+)</name>
        <dbReference type="ChEBI" id="CHEBI:29105"/>
    </ligand>
</feature>
<dbReference type="PANTHER" id="PTHR11447">
    <property type="entry name" value="CELLULAR TUMOR ANTIGEN P53"/>
    <property type="match status" value="1"/>
</dbReference>
<protein>
    <submittedName>
        <fullName evidence="17">P53 domain-containing protein</fullName>
    </submittedName>
</protein>
<gene>
    <name evidence="15" type="ORF">ACOC_LOCUS13199</name>
</gene>
<proteinExistence type="inferred from homology"/>
<dbReference type="WBParaSite" id="ACOC_0001319801-mRNA-1">
    <property type="protein sequence ID" value="ACOC_0001319801-mRNA-1"/>
    <property type="gene ID" value="ACOC_0001319801"/>
</dbReference>
<comment type="cofactor">
    <cofactor evidence="11">
        <name>Zn(2+)</name>
        <dbReference type="ChEBI" id="CHEBI:29105"/>
    </cofactor>
    <text evidence="11">Binds 1 zinc ion per subunit.</text>
</comment>
<feature type="domain" description="CEP-1 C-terminal SAM" evidence="14">
    <location>
        <begin position="194"/>
        <end position="291"/>
    </location>
</feature>
<dbReference type="OrthoDB" id="5915660at2759"/>
<keyword evidence="7" id="KW-0238">DNA-binding</keyword>
<keyword evidence="8" id="KW-0010">Activator</keyword>
<evidence type="ECO:0000313" key="15">
    <source>
        <dbReference type="EMBL" id="VDM64784.1"/>
    </source>
</evidence>
<evidence type="ECO:0000256" key="7">
    <source>
        <dbReference type="ARBA" id="ARBA00023125"/>
    </source>
</evidence>
<keyword evidence="3" id="KW-0053">Apoptosis</keyword>
<dbReference type="InterPro" id="IPR012346">
    <property type="entry name" value="p53/RUNT-type_TF_DNA-bd_sf"/>
</dbReference>